<dbReference type="EMBL" id="MGFQ01000058">
    <property type="protein sequence ID" value="OGM08081.1"/>
    <property type="molecule type" value="Genomic_DNA"/>
</dbReference>
<name>A0A1F7WZ84_9BACT</name>
<evidence type="ECO:0000313" key="2">
    <source>
        <dbReference type="EMBL" id="OGM08081.1"/>
    </source>
</evidence>
<keyword evidence="1" id="KW-1133">Transmembrane helix</keyword>
<evidence type="ECO:0000256" key="1">
    <source>
        <dbReference type="SAM" id="Phobius"/>
    </source>
</evidence>
<comment type="caution">
    <text evidence="2">The sequence shown here is derived from an EMBL/GenBank/DDBJ whole genome shotgun (WGS) entry which is preliminary data.</text>
</comment>
<feature type="transmembrane region" description="Helical" evidence="1">
    <location>
        <begin position="7"/>
        <end position="26"/>
    </location>
</feature>
<reference evidence="2 3" key="1">
    <citation type="journal article" date="2016" name="Nat. Commun.">
        <title>Thousands of microbial genomes shed light on interconnected biogeochemical processes in an aquifer system.</title>
        <authorList>
            <person name="Anantharaman K."/>
            <person name="Brown C.T."/>
            <person name="Hug L.A."/>
            <person name="Sharon I."/>
            <person name="Castelle C.J."/>
            <person name="Probst A.J."/>
            <person name="Thomas B.C."/>
            <person name="Singh A."/>
            <person name="Wilkins M.J."/>
            <person name="Karaoz U."/>
            <person name="Brodie E.L."/>
            <person name="Williams K.H."/>
            <person name="Hubbard S.S."/>
            <person name="Banfield J.F."/>
        </authorList>
    </citation>
    <scope>NUCLEOTIDE SEQUENCE [LARGE SCALE GENOMIC DNA]</scope>
</reference>
<accession>A0A1F7WZ84</accession>
<feature type="transmembrane region" description="Helical" evidence="1">
    <location>
        <begin position="159"/>
        <end position="176"/>
    </location>
</feature>
<keyword evidence="1" id="KW-0812">Transmembrane</keyword>
<proteinExistence type="predicted"/>
<feature type="transmembrane region" description="Helical" evidence="1">
    <location>
        <begin position="32"/>
        <end position="54"/>
    </location>
</feature>
<organism evidence="2 3">
    <name type="scientific">Candidatus Woesebacteria bacterium RBG_13_36_22</name>
    <dbReference type="NCBI Taxonomy" id="1802478"/>
    <lineage>
        <taxon>Bacteria</taxon>
        <taxon>Candidatus Woeseibacteriota</taxon>
    </lineage>
</organism>
<dbReference type="AlphaFoldDB" id="A0A1F7WZ84"/>
<evidence type="ECO:0000313" key="3">
    <source>
        <dbReference type="Proteomes" id="UP000176939"/>
    </source>
</evidence>
<sequence length="177" mass="20989">MKKEITIHFLFLFSFFIVITLIKGWFNLTYWPFWIGGLLGTFLPDLDHLIYIYFLSPQDLNSQRVNYLIGERNIFKSLQLLYDTRYERTKAIFHTAYFQIIFLVLTFLVVSSSGSLLGKGIVMAFSLHLIIDEIIDLNTFQNLDSWFRQIPFILDKQKYTIYLALNSIILLIFIFFL</sequence>
<dbReference type="Proteomes" id="UP000176939">
    <property type="component" value="Unassembled WGS sequence"/>
</dbReference>
<feature type="transmembrane region" description="Helical" evidence="1">
    <location>
        <begin position="91"/>
        <end position="110"/>
    </location>
</feature>
<keyword evidence="1" id="KW-0472">Membrane</keyword>
<gene>
    <name evidence="2" type="ORF">A2Z67_05615</name>
</gene>
<protein>
    <submittedName>
        <fullName evidence="2">Uncharacterized protein</fullName>
    </submittedName>
</protein>